<dbReference type="GO" id="GO:0007165">
    <property type="term" value="P:signal transduction"/>
    <property type="evidence" value="ECO:0007669"/>
    <property type="project" value="UniProtKB-KW"/>
</dbReference>
<dbReference type="PRINTS" id="PR00260">
    <property type="entry name" value="CHEMTRNSDUCR"/>
</dbReference>
<evidence type="ECO:0000313" key="8">
    <source>
        <dbReference type="Proteomes" id="UP000216998"/>
    </source>
</evidence>
<evidence type="ECO:0000256" key="4">
    <source>
        <dbReference type="SAM" id="Phobius"/>
    </source>
</evidence>
<dbReference type="PROSITE" id="PS50111">
    <property type="entry name" value="CHEMOTAXIS_TRANSDUC_2"/>
    <property type="match status" value="1"/>
</dbReference>
<comment type="similarity">
    <text evidence="2">Belongs to the methyl-accepting chemotaxis (MCP) protein family.</text>
</comment>
<dbReference type="OrthoDB" id="8432247at2"/>
<dbReference type="InterPro" id="IPR004089">
    <property type="entry name" value="MCPsignal_dom"/>
</dbReference>
<dbReference type="CDD" id="cd06225">
    <property type="entry name" value="HAMP"/>
    <property type="match status" value="1"/>
</dbReference>
<sequence length="570" mass="59046">MRLSMKILAPVAILTLVALAVTMTALWSKARVTDATDALIQANQAALAASELRSTSRALQRDALNLIFEPADGRAGIVSRFDKRLDSMEAAVAKMQTLPPPVPGTNPAAIAASQTPVVTTLREVRALALDGKSAEAHTLFRDKLRSAERTASEQTDPYIARLEEAVSALTVRLHALERLTTWILSLTALLGTLGGVSLSLVVALRGVTSPLNRLIGAMGRLAANDLKVPLGDTDRTDEIGEMARAVAIFRDGMDRAERLAREQQEAEAAIATRRANREKLVKEFVSRTEAIVAELAGNAGGLQDQAGGLQRVATSAATRTSAAAEASNRTSANVQTVAAATEQLAASIREISRQSAQVAALAGDGADGAQRTAGDIAALADNVAQIGQIVDLIDGIAAQTNLLALNATIEAARAGEAGRGFAIVASEVKALATQTASATEDIRRRVEGVQAATRGSVGAIGAIVTAIDQIRSMTGAIAAAVEEQAAATAEITRNVQAAAVGTEDIRQDLDGLVAVAGETGDTARLVTGTADGVAGQAGTLRRDVQGFVEQLSAASPPRQGDRAFRYGKAA</sequence>
<gene>
    <name evidence="7" type="ORF">CHU95_05955</name>
</gene>
<dbReference type="GO" id="GO:0006935">
    <property type="term" value="P:chemotaxis"/>
    <property type="evidence" value="ECO:0007669"/>
    <property type="project" value="InterPro"/>
</dbReference>
<dbReference type="PANTHER" id="PTHR32089:SF112">
    <property type="entry name" value="LYSOZYME-LIKE PROTEIN-RELATED"/>
    <property type="match status" value="1"/>
</dbReference>
<evidence type="ECO:0000313" key="7">
    <source>
        <dbReference type="EMBL" id="OYQ35814.1"/>
    </source>
</evidence>
<organism evidence="7 8">
    <name type="scientific">Niveispirillum lacus</name>
    <dbReference type="NCBI Taxonomy" id="1981099"/>
    <lineage>
        <taxon>Bacteria</taxon>
        <taxon>Pseudomonadati</taxon>
        <taxon>Pseudomonadota</taxon>
        <taxon>Alphaproteobacteria</taxon>
        <taxon>Rhodospirillales</taxon>
        <taxon>Azospirillaceae</taxon>
        <taxon>Niveispirillum</taxon>
    </lineage>
</organism>
<dbReference type="Pfam" id="PF00015">
    <property type="entry name" value="MCPsignal"/>
    <property type="match status" value="1"/>
</dbReference>
<dbReference type="PROSITE" id="PS50885">
    <property type="entry name" value="HAMP"/>
    <property type="match status" value="1"/>
</dbReference>
<dbReference type="EMBL" id="NOXU01000024">
    <property type="protein sequence ID" value="OYQ35814.1"/>
    <property type="molecule type" value="Genomic_DNA"/>
</dbReference>
<keyword evidence="8" id="KW-1185">Reference proteome</keyword>
<dbReference type="InterPro" id="IPR003660">
    <property type="entry name" value="HAMP_dom"/>
</dbReference>
<evidence type="ECO:0000256" key="2">
    <source>
        <dbReference type="ARBA" id="ARBA00029447"/>
    </source>
</evidence>
<reference evidence="7 8" key="1">
    <citation type="submission" date="2017-07" db="EMBL/GenBank/DDBJ databases">
        <title>Niveispirillum cyanobacteriorum sp. nov., isolated from cyanobacterial aggregates in a eutrophic lake.</title>
        <authorList>
            <person name="Cai H."/>
        </authorList>
    </citation>
    <scope>NUCLEOTIDE SEQUENCE [LARGE SCALE GENOMIC DNA]</scope>
    <source>
        <strain evidence="8">TH1-14</strain>
    </source>
</reference>
<dbReference type="SMART" id="SM00283">
    <property type="entry name" value="MA"/>
    <property type="match status" value="1"/>
</dbReference>
<keyword evidence="4" id="KW-0472">Membrane</keyword>
<feature type="domain" description="HAMP" evidence="6">
    <location>
        <begin position="205"/>
        <end position="258"/>
    </location>
</feature>
<comment type="caution">
    <text evidence="7">The sequence shown here is derived from an EMBL/GenBank/DDBJ whole genome shotgun (WGS) entry which is preliminary data.</text>
</comment>
<evidence type="ECO:0008006" key="9">
    <source>
        <dbReference type="Google" id="ProtNLM"/>
    </source>
</evidence>
<protein>
    <recommendedName>
        <fullName evidence="9">Methyl-accepting chemotaxis protein</fullName>
    </recommendedName>
</protein>
<dbReference type="Gene3D" id="1.10.287.950">
    <property type="entry name" value="Methyl-accepting chemotaxis protein"/>
    <property type="match status" value="1"/>
</dbReference>
<accession>A0A255Z4H3</accession>
<feature type="domain" description="Methyl-accepting transducer" evidence="5">
    <location>
        <begin position="298"/>
        <end position="527"/>
    </location>
</feature>
<feature type="transmembrane region" description="Helical" evidence="4">
    <location>
        <begin position="182"/>
        <end position="204"/>
    </location>
</feature>
<dbReference type="PANTHER" id="PTHR32089">
    <property type="entry name" value="METHYL-ACCEPTING CHEMOTAXIS PROTEIN MCPB"/>
    <property type="match status" value="1"/>
</dbReference>
<evidence type="ECO:0000256" key="1">
    <source>
        <dbReference type="ARBA" id="ARBA00023224"/>
    </source>
</evidence>
<dbReference type="Proteomes" id="UP000216998">
    <property type="component" value="Unassembled WGS sequence"/>
</dbReference>
<dbReference type="SMART" id="SM00304">
    <property type="entry name" value="HAMP"/>
    <property type="match status" value="1"/>
</dbReference>
<dbReference type="SUPFAM" id="SSF58104">
    <property type="entry name" value="Methyl-accepting chemotaxis protein (MCP) signaling domain"/>
    <property type="match status" value="1"/>
</dbReference>
<evidence type="ECO:0000259" key="5">
    <source>
        <dbReference type="PROSITE" id="PS50111"/>
    </source>
</evidence>
<dbReference type="RefSeq" id="WP_094454724.1">
    <property type="nucleotide sequence ID" value="NZ_NOXU01000024.1"/>
</dbReference>
<keyword evidence="1 3" id="KW-0807">Transducer</keyword>
<dbReference type="Gene3D" id="6.10.340.10">
    <property type="match status" value="1"/>
</dbReference>
<dbReference type="GO" id="GO:0004888">
    <property type="term" value="F:transmembrane signaling receptor activity"/>
    <property type="evidence" value="ECO:0007669"/>
    <property type="project" value="InterPro"/>
</dbReference>
<evidence type="ECO:0000259" key="6">
    <source>
        <dbReference type="PROSITE" id="PS50885"/>
    </source>
</evidence>
<evidence type="ECO:0000256" key="3">
    <source>
        <dbReference type="PROSITE-ProRule" id="PRU00284"/>
    </source>
</evidence>
<dbReference type="InterPro" id="IPR004090">
    <property type="entry name" value="Chemotax_Me-accpt_rcpt"/>
</dbReference>
<proteinExistence type="inferred from homology"/>
<dbReference type="GO" id="GO:0016020">
    <property type="term" value="C:membrane"/>
    <property type="evidence" value="ECO:0007669"/>
    <property type="project" value="InterPro"/>
</dbReference>
<name>A0A255Z4H3_9PROT</name>
<dbReference type="Pfam" id="PF00672">
    <property type="entry name" value="HAMP"/>
    <property type="match status" value="1"/>
</dbReference>
<keyword evidence="4" id="KW-0812">Transmembrane</keyword>
<keyword evidence="4" id="KW-1133">Transmembrane helix</keyword>
<dbReference type="AlphaFoldDB" id="A0A255Z4H3"/>